<organism evidence="2 3">
    <name type="scientific">Panicum virgatum</name>
    <name type="common">Blackwell switchgrass</name>
    <dbReference type="NCBI Taxonomy" id="38727"/>
    <lineage>
        <taxon>Eukaryota</taxon>
        <taxon>Viridiplantae</taxon>
        <taxon>Streptophyta</taxon>
        <taxon>Embryophyta</taxon>
        <taxon>Tracheophyta</taxon>
        <taxon>Spermatophyta</taxon>
        <taxon>Magnoliopsida</taxon>
        <taxon>Liliopsida</taxon>
        <taxon>Poales</taxon>
        <taxon>Poaceae</taxon>
        <taxon>PACMAD clade</taxon>
        <taxon>Panicoideae</taxon>
        <taxon>Panicodae</taxon>
        <taxon>Paniceae</taxon>
        <taxon>Panicinae</taxon>
        <taxon>Panicum</taxon>
        <taxon>Panicum sect. Hiantes</taxon>
    </lineage>
</organism>
<feature type="transmembrane region" description="Helical" evidence="1">
    <location>
        <begin position="84"/>
        <end position="105"/>
    </location>
</feature>
<dbReference type="EMBL" id="CM029037">
    <property type="protein sequence ID" value="KAG2657084.1"/>
    <property type="molecule type" value="Genomic_DNA"/>
</dbReference>
<protein>
    <submittedName>
        <fullName evidence="2">Uncharacterized protein</fullName>
    </submittedName>
</protein>
<feature type="transmembrane region" description="Helical" evidence="1">
    <location>
        <begin position="52"/>
        <end position="72"/>
    </location>
</feature>
<evidence type="ECO:0000313" key="2">
    <source>
        <dbReference type="EMBL" id="KAG2657084.1"/>
    </source>
</evidence>
<accession>A0A8T0XIC4</accession>
<evidence type="ECO:0000256" key="1">
    <source>
        <dbReference type="SAM" id="Phobius"/>
    </source>
</evidence>
<keyword evidence="3" id="KW-1185">Reference proteome</keyword>
<dbReference type="AlphaFoldDB" id="A0A8T0XIC4"/>
<gene>
    <name evidence="2" type="ORF">PVAP13_1KG195000</name>
</gene>
<comment type="caution">
    <text evidence="2">The sequence shown here is derived from an EMBL/GenBank/DDBJ whole genome shotgun (WGS) entry which is preliminary data.</text>
</comment>
<sequence>MALHSPPSAKQPSTGEHHRAEELQKGGAVAFMVLTFNSGLAAYLLWGDVACVASVGVTYVLLVPVFVRRFGWWDAGTHRGGSSLISWLYVFIILLSLSLGVFLASRLARTAAPSTSTALLVAAAATAALGGLCSYLLHRRSGSKQEHQKMILPLMQESSS</sequence>
<keyword evidence="1" id="KW-1133">Transmembrane helix</keyword>
<proteinExistence type="predicted"/>
<reference evidence="2" key="1">
    <citation type="submission" date="2020-05" db="EMBL/GenBank/DDBJ databases">
        <title>WGS assembly of Panicum virgatum.</title>
        <authorList>
            <person name="Lovell J.T."/>
            <person name="Jenkins J."/>
            <person name="Shu S."/>
            <person name="Juenger T.E."/>
            <person name="Schmutz J."/>
        </authorList>
    </citation>
    <scope>NUCLEOTIDE SEQUENCE</scope>
    <source>
        <strain evidence="2">AP13</strain>
    </source>
</reference>
<keyword evidence="1" id="KW-0472">Membrane</keyword>
<dbReference type="Proteomes" id="UP000823388">
    <property type="component" value="Chromosome 1K"/>
</dbReference>
<evidence type="ECO:0000313" key="3">
    <source>
        <dbReference type="Proteomes" id="UP000823388"/>
    </source>
</evidence>
<keyword evidence="1" id="KW-0812">Transmembrane</keyword>
<feature type="transmembrane region" description="Helical" evidence="1">
    <location>
        <begin position="117"/>
        <end position="137"/>
    </location>
</feature>
<name>A0A8T0XIC4_PANVG</name>